<accession>A0A210QC82</accession>
<keyword evidence="1" id="KW-0472">Membrane</keyword>
<evidence type="ECO:0000256" key="1">
    <source>
        <dbReference type="SAM" id="Phobius"/>
    </source>
</evidence>
<keyword evidence="3" id="KW-1185">Reference proteome</keyword>
<dbReference type="Proteomes" id="UP000242188">
    <property type="component" value="Unassembled WGS sequence"/>
</dbReference>
<feature type="transmembrane region" description="Helical" evidence="1">
    <location>
        <begin position="85"/>
        <end position="106"/>
    </location>
</feature>
<gene>
    <name evidence="2" type="ORF">KP79_PYT01435</name>
</gene>
<sequence>MHQVSKCGQVIASACAYQPGPVSFNGIGKYRELIMKVFLICLLFAGANAGFLDSLQQGPTNVKEELASKVSAHLSPLLGAEWGNFLGHIFVEGVEVAGVAVIGAAIGKREVPHKVTIKDVLHNGARALEQMFDDYATELQHFHEEIASLAYLKGDVNQFFASMQDSKLIHDKELDNIVSSVNQTLRCDKRKRKAIDNIIFSRACVQFSSAANKLKETFSDVHNRLVGGSKHILEAVNDHISLLNDTLSH</sequence>
<organism evidence="2 3">
    <name type="scientific">Mizuhopecten yessoensis</name>
    <name type="common">Japanese scallop</name>
    <name type="synonym">Patinopecten yessoensis</name>
    <dbReference type="NCBI Taxonomy" id="6573"/>
    <lineage>
        <taxon>Eukaryota</taxon>
        <taxon>Metazoa</taxon>
        <taxon>Spiralia</taxon>
        <taxon>Lophotrochozoa</taxon>
        <taxon>Mollusca</taxon>
        <taxon>Bivalvia</taxon>
        <taxon>Autobranchia</taxon>
        <taxon>Pteriomorphia</taxon>
        <taxon>Pectinida</taxon>
        <taxon>Pectinoidea</taxon>
        <taxon>Pectinidae</taxon>
        <taxon>Mizuhopecten</taxon>
    </lineage>
</organism>
<comment type="caution">
    <text evidence="2">The sequence shown here is derived from an EMBL/GenBank/DDBJ whole genome shotgun (WGS) entry which is preliminary data.</text>
</comment>
<reference evidence="2 3" key="1">
    <citation type="journal article" date="2017" name="Nat. Ecol. Evol.">
        <title>Scallop genome provides insights into evolution of bilaterian karyotype and development.</title>
        <authorList>
            <person name="Wang S."/>
            <person name="Zhang J."/>
            <person name="Jiao W."/>
            <person name="Li J."/>
            <person name="Xun X."/>
            <person name="Sun Y."/>
            <person name="Guo X."/>
            <person name="Huan P."/>
            <person name="Dong B."/>
            <person name="Zhang L."/>
            <person name="Hu X."/>
            <person name="Sun X."/>
            <person name="Wang J."/>
            <person name="Zhao C."/>
            <person name="Wang Y."/>
            <person name="Wang D."/>
            <person name="Huang X."/>
            <person name="Wang R."/>
            <person name="Lv J."/>
            <person name="Li Y."/>
            <person name="Zhang Z."/>
            <person name="Liu B."/>
            <person name="Lu W."/>
            <person name="Hui Y."/>
            <person name="Liang J."/>
            <person name="Zhou Z."/>
            <person name="Hou R."/>
            <person name="Li X."/>
            <person name="Liu Y."/>
            <person name="Li H."/>
            <person name="Ning X."/>
            <person name="Lin Y."/>
            <person name="Zhao L."/>
            <person name="Xing Q."/>
            <person name="Dou J."/>
            <person name="Li Y."/>
            <person name="Mao J."/>
            <person name="Guo H."/>
            <person name="Dou H."/>
            <person name="Li T."/>
            <person name="Mu C."/>
            <person name="Jiang W."/>
            <person name="Fu Q."/>
            <person name="Fu X."/>
            <person name="Miao Y."/>
            <person name="Liu J."/>
            <person name="Yu Q."/>
            <person name="Li R."/>
            <person name="Liao H."/>
            <person name="Li X."/>
            <person name="Kong Y."/>
            <person name="Jiang Z."/>
            <person name="Chourrout D."/>
            <person name="Li R."/>
            <person name="Bao Z."/>
        </authorList>
    </citation>
    <scope>NUCLEOTIDE SEQUENCE [LARGE SCALE GENOMIC DNA]</scope>
    <source>
        <strain evidence="2 3">PY_sf001</strain>
    </source>
</reference>
<evidence type="ECO:0000313" key="3">
    <source>
        <dbReference type="Proteomes" id="UP000242188"/>
    </source>
</evidence>
<keyword evidence="1" id="KW-1133">Transmembrane helix</keyword>
<protein>
    <submittedName>
        <fullName evidence="2">Uncharacterized protein</fullName>
    </submittedName>
</protein>
<dbReference type="EMBL" id="NEDP02004201">
    <property type="protein sequence ID" value="OWF46310.1"/>
    <property type="molecule type" value="Genomic_DNA"/>
</dbReference>
<evidence type="ECO:0000313" key="2">
    <source>
        <dbReference type="EMBL" id="OWF46310.1"/>
    </source>
</evidence>
<dbReference type="AlphaFoldDB" id="A0A210QC82"/>
<proteinExistence type="predicted"/>
<keyword evidence="1" id="KW-0812">Transmembrane</keyword>
<feature type="transmembrane region" description="Helical" evidence="1">
    <location>
        <begin position="33"/>
        <end position="52"/>
    </location>
</feature>
<name>A0A210QC82_MIZYE</name>